<dbReference type="InterPro" id="IPR036361">
    <property type="entry name" value="SAP_dom_sf"/>
</dbReference>
<accession>A0A6C0LN71</accession>
<protein>
    <recommendedName>
        <fullName evidence="3">SAP domain-containing protein</fullName>
    </recommendedName>
</protein>
<evidence type="ECO:0000256" key="2">
    <source>
        <dbReference type="SAM" id="Phobius"/>
    </source>
</evidence>
<keyword evidence="2" id="KW-0812">Transmembrane</keyword>
<keyword evidence="2" id="KW-0472">Membrane</keyword>
<dbReference type="Gene3D" id="1.10.720.30">
    <property type="entry name" value="SAP domain"/>
    <property type="match status" value="1"/>
</dbReference>
<evidence type="ECO:0000259" key="3">
    <source>
        <dbReference type="PROSITE" id="PS50800"/>
    </source>
</evidence>
<dbReference type="SMART" id="SM00513">
    <property type="entry name" value="SAP"/>
    <property type="match status" value="1"/>
</dbReference>
<keyword evidence="2" id="KW-1133">Transmembrane helix</keyword>
<dbReference type="EMBL" id="MN740527">
    <property type="protein sequence ID" value="QHU31445.1"/>
    <property type="molecule type" value="Genomic_DNA"/>
</dbReference>
<evidence type="ECO:0000313" key="4">
    <source>
        <dbReference type="EMBL" id="QHU31445.1"/>
    </source>
</evidence>
<dbReference type="InterPro" id="IPR003034">
    <property type="entry name" value="SAP_dom"/>
</dbReference>
<feature type="region of interest" description="Disordered" evidence="1">
    <location>
        <begin position="138"/>
        <end position="168"/>
    </location>
</feature>
<dbReference type="SUPFAM" id="SSF68906">
    <property type="entry name" value="SAP domain"/>
    <property type="match status" value="1"/>
</dbReference>
<name>A0A6C0LN71_9ZZZZ</name>
<evidence type="ECO:0000256" key="1">
    <source>
        <dbReference type="SAM" id="MobiDB-lite"/>
    </source>
</evidence>
<feature type="domain" description="SAP" evidence="3">
    <location>
        <begin position="225"/>
        <end position="259"/>
    </location>
</feature>
<dbReference type="AlphaFoldDB" id="A0A6C0LN71"/>
<proteinExistence type="predicted"/>
<dbReference type="PROSITE" id="PS50800">
    <property type="entry name" value="SAP"/>
    <property type="match status" value="1"/>
</dbReference>
<reference evidence="4" key="1">
    <citation type="journal article" date="2020" name="Nature">
        <title>Giant virus diversity and host interactions through global metagenomics.</title>
        <authorList>
            <person name="Schulz F."/>
            <person name="Roux S."/>
            <person name="Paez-Espino D."/>
            <person name="Jungbluth S."/>
            <person name="Walsh D.A."/>
            <person name="Denef V.J."/>
            <person name="McMahon K.D."/>
            <person name="Konstantinidis K.T."/>
            <person name="Eloe-Fadrosh E.A."/>
            <person name="Kyrpides N.C."/>
            <person name="Woyke T."/>
        </authorList>
    </citation>
    <scope>NUCLEOTIDE SEQUENCE</scope>
    <source>
        <strain evidence="4">GVMAG-M-3300027963-21</strain>
    </source>
</reference>
<sequence length="260" mass="29009">MYSFIFDQTYINLLILVIIVSLVMFLWRKLIILEGNFFVLEKRVNLIKKDAREDSISRNIEKSDVIMNEIFKDYAPSNACKQSMYQGGSCPMPTAESLAQFVLPQHPDIDVITFANGGNIVLHPDDVYDSRATARATVEPADADADADAADAADAAETEDTVEPSGDTIDIDIDKMVDTIISSSEEYEKKVREDAEGDNDTISVSSEITFGDDKKTDDKALAKKYSKFSLDKLRELCNQSTLNNEGTKNELIKRIIEAKK</sequence>
<organism evidence="4">
    <name type="scientific">viral metagenome</name>
    <dbReference type="NCBI Taxonomy" id="1070528"/>
    <lineage>
        <taxon>unclassified sequences</taxon>
        <taxon>metagenomes</taxon>
        <taxon>organismal metagenomes</taxon>
    </lineage>
</organism>
<feature type="transmembrane region" description="Helical" evidence="2">
    <location>
        <begin position="9"/>
        <end position="27"/>
    </location>
</feature>
<feature type="compositionally biased region" description="Acidic residues" evidence="1">
    <location>
        <begin position="141"/>
        <end position="162"/>
    </location>
</feature>